<evidence type="ECO:0000313" key="3">
    <source>
        <dbReference type="EMBL" id="GAA2084505.1"/>
    </source>
</evidence>
<dbReference type="Gene3D" id="3.30.750.24">
    <property type="entry name" value="STAS domain"/>
    <property type="match status" value="1"/>
</dbReference>
<evidence type="ECO:0000313" key="4">
    <source>
        <dbReference type="Proteomes" id="UP001500016"/>
    </source>
</evidence>
<name>A0ABN2W5U0_9ACTN</name>
<keyword evidence="4" id="KW-1185">Reference proteome</keyword>
<dbReference type="EMBL" id="BAAAPE010000012">
    <property type="protein sequence ID" value="GAA2084505.1"/>
    <property type="molecule type" value="Genomic_DNA"/>
</dbReference>
<feature type="domain" description="MEDS" evidence="2">
    <location>
        <begin position="36"/>
        <end position="196"/>
    </location>
</feature>
<protein>
    <recommendedName>
        <fullName evidence="2">MEDS domain-containing protein</fullName>
    </recommendedName>
</protein>
<reference evidence="3 4" key="1">
    <citation type="journal article" date="2019" name="Int. J. Syst. Evol. Microbiol.">
        <title>The Global Catalogue of Microorganisms (GCM) 10K type strain sequencing project: providing services to taxonomists for standard genome sequencing and annotation.</title>
        <authorList>
            <consortium name="The Broad Institute Genomics Platform"/>
            <consortium name="The Broad Institute Genome Sequencing Center for Infectious Disease"/>
            <person name="Wu L."/>
            <person name="Ma J."/>
        </authorList>
    </citation>
    <scope>NUCLEOTIDE SEQUENCE [LARGE SCALE GENOMIC DNA]</scope>
    <source>
        <strain evidence="3 4">JCM 15478</strain>
    </source>
</reference>
<sequence>MSDREAPGRTDVPGRPTALAADARTLPVQRIRPGQHAFTAYDSETTQWDVVGAFVRQGLALSEKVLLFLHPRVTGTELLRRIDAATPALARAWDRGQVALSSMRALIAPDEVFTAARQWDRITEESERAVRQGYSAMRAYIDMAWVHDLGTDVRDVMRRERSSAHLFEGRRYSEVCAYDGRAFSPEVLHAMQEAHPVNLLGTVGSLRAVPATGATTGDGTTGDAPATSGTPGDGEAHRTTAVRLVGEADIATHRDFTAALREAYAHAGTGRTLLIDLRTLHFLGASCAAELLRMSAAAGTTAHGRAAACGTTVHCTPVQARTLRRLGSDAVRSLTLVEEGNGC</sequence>
<feature type="compositionally biased region" description="Low complexity" evidence="1">
    <location>
        <begin position="211"/>
        <end position="230"/>
    </location>
</feature>
<evidence type="ECO:0000256" key="1">
    <source>
        <dbReference type="SAM" id="MobiDB-lite"/>
    </source>
</evidence>
<dbReference type="Proteomes" id="UP001500016">
    <property type="component" value="Unassembled WGS sequence"/>
</dbReference>
<dbReference type="InterPro" id="IPR036513">
    <property type="entry name" value="STAS_dom_sf"/>
</dbReference>
<dbReference type="RefSeq" id="WP_344531097.1">
    <property type="nucleotide sequence ID" value="NZ_BAAAPE010000012.1"/>
</dbReference>
<dbReference type="Pfam" id="PF14417">
    <property type="entry name" value="MEDS"/>
    <property type="match status" value="1"/>
</dbReference>
<comment type="caution">
    <text evidence="3">The sequence shown here is derived from an EMBL/GenBank/DDBJ whole genome shotgun (WGS) entry which is preliminary data.</text>
</comment>
<proteinExistence type="predicted"/>
<accession>A0ABN2W5U0</accession>
<organism evidence="3 4">
    <name type="scientific">Streptomyces albiaxialis</name>
    <dbReference type="NCBI Taxonomy" id="329523"/>
    <lineage>
        <taxon>Bacteria</taxon>
        <taxon>Bacillati</taxon>
        <taxon>Actinomycetota</taxon>
        <taxon>Actinomycetes</taxon>
        <taxon>Kitasatosporales</taxon>
        <taxon>Streptomycetaceae</taxon>
        <taxon>Streptomyces</taxon>
    </lineage>
</organism>
<feature type="region of interest" description="Disordered" evidence="1">
    <location>
        <begin position="211"/>
        <end position="237"/>
    </location>
</feature>
<dbReference type="InterPro" id="IPR025847">
    <property type="entry name" value="MEDS_domain"/>
</dbReference>
<evidence type="ECO:0000259" key="2">
    <source>
        <dbReference type="Pfam" id="PF14417"/>
    </source>
</evidence>
<gene>
    <name evidence="3" type="ORF">GCM10009801_45710</name>
</gene>